<reference evidence="10 11" key="1">
    <citation type="submission" date="2023-11" db="EMBL/GenBank/DDBJ databases">
        <title>An acidophilic fungus is an integral part of prey digestion in a carnivorous sundew plant.</title>
        <authorList>
            <person name="Tsai I.J."/>
        </authorList>
    </citation>
    <scope>NUCLEOTIDE SEQUENCE [LARGE SCALE GENOMIC DNA]</scope>
    <source>
        <strain evidence="10">169a</strain>
    </source>
</reference>
<dbReference type="InterPro" id="IPR035952">
    <property type="entry name" value="Rhomboid-like_sf"/>
</dbReference>
<keyword evidence="5 8" id="KW-1133">Transmembrane helix</keyword>
<organism evidence="10 11">
    <name type="scientific">Acrodontium crateriforme</name>
    <dbReference type="NCBI Taxonomy" id="150365"/>
    <lineage>
        <taxon>Eukaryota</taxon>
        <taxon>Fungi</taxon>
        <taxon>Dikarya</taxon>
        <taxon>Ascomycota</taxon>
        <taxon>Pezizomycotina</taxon>
        <taxon>Dothideomycetes</taxon>
        <taxon>Dothideomycetidae</taxon>
        <taxon>Mycosphaerellales</taxon>
        <taxon>Teratosphaeriaceae</taxon>
        <taxon>Acrodontium</taxon>
    </lineage>
</organism>
<feature type="transmembrane region" description="Helical" evidence="8">
    <location>
        <begin position="530"/>
        <end position="550"/>
    </location>
</feature>
<feature type="region of interest" description="Disordered" evidence="7">
    <location>
        <begin position="260"/>
        <end position="307"/>
    </location>
</feature>
<dbReference type="Gene3D" id="1.20.1540.10">
    <property type="entry name" value="Rhomboid-like"/>
    <property type="match status" value="1"/>
</dbReference>
<evidence type="ECO:0000256" key="3">
    <source>
        <dbReference type="ARBA" id="ARBA00022692"/>
    </source>
</evidence>
<dbReference type="SUPFAM" id="SSF144091">
    <property type="entry name" value="Rhomboid-like"/>
    <property type="match status" value="1"/>
</dbReference>
<keyword evidence="3 8" id="KW-0812">Transmembrane</keyword>
<feature type="compositionally biased region" description="Basic and acidic residues" evidence="7">
    <location>
        <begin position="278"/>
        <end position="307"/>
    </location>
</feature>
<dbReference type="Pfam" id="PF01694">
    <property type="entry name" value="Rhomboid"/>
    <property type="match status" value="1"/>
</dbReference>
<dbReference type="PANTHER" id="PTHR43731:SF14">
    <property type="entry name" value="PRESENILIN-ASSOCIATED RHOMBOID-LIKE PROTEIN, MITOCHONDRIAL"/>
    <property type="match status" value="1"/>
</dbReference>
<dbReference type="PANTHER" id="PTHR43731">
    <property type="entry name" value="RHOMBOID PROTEASE"/>
    <property type="match status" value="1"/>
</dbReference>
<dbReference type="GO" id="GO:0006465">
    <property type="term" value="P:signal peptide processing"/>
    <property type="evidence" value="ECO:0007669"/>
    <property type="project" value="TreeGrafter"/>
</dbReference>
<dbReference type="GO" id="GO:0004252">
    <property type="term" value="F:serine-type endopeptidase activity"/>
    <property type="evidence" value="ECO:0007669"/>
    <property type="project" value="InterPro"/>
</dbReference>
<keyword evidence="4" id="KW-0378">Hydrolase</keyword>
<feature type="transmembrane region" description="Helical" evidence="8">
    <location>
        <begin position="502"/>
        <end position="524"/>
    </location>
</feature>
<keyword evidence="11" id="KW-1185">Reference proteome</keyword>
<evidence type="ECO:0000256" key="4">
    <source>
        <dbReference type="ARBA" id="ARBA00022801"/>
    </source>
</evidence>
<dbReference type="GO" id="GO:0016020">
    <property type="term" value="C:membrane"/>
    <property type="evidence" value="ECO:0007669"/>
    <property type="project" value="UniProtKB-SubCell"/>
</dbReference>
<dbReference type="InterPro" id="IPR022764">
    <property type="entry name" value="Peptidase_S54_rhomboid_dom"/>
</dbReference>
<feature type="transmembrane region" description="Helical" evidence="8">
    <location>
        <begin position="591"/>
        <end position="608"/>
    </location>
</feature>
<name>A0AAQ3M0V7_9PEZI</name>
<feature type="transmembrane region" description="Helical" evidence="8">
    <location>
        <begin position="423"/>
        <end position="442"/>
    </location>
</feature>
<dbReference type="EMBL" id="CP138582">
    <property type="protein sequence ID" value="WPG99469.1"/>
    <property type="molecule type" value="Genomic_DNA"/>
</dbReference>
<comment type="subcellular location">
    <subcellularLocation>
        <location evidence="1">Membrane</location>
        <topology evidence="1">Multi-pass membrane protein</topology>
    </subcellularLocation>
</comment>
<feature type="transmembrane region" description="Helical" evidence="8">
    <location>
        <begin position="477"/>
        <end position="495"/>
    </location>
</feature>
<proteinExistence type="inferred from homology"/>
<feature type="transmembrane region" description="Helical" evidence="8">
    <location>
        <begin position="454"/>
        <end position="471"/>
    </location>
</feature>
<dbReference type="Proteomes" id="UP001303373">
    <property type="component" value="Chromosome 3"/>
</dbReference>
<evidence type="ECO:0000256" key="8">
    <source>
        <dbReference type="SAM" id="Phobius"/>
    </source>
</evidence>
<feature type="transmembrane region" description="Helical" evidence="8">
    <location>
        <begin position="562"/>
        <end position="585"/>
    </location>
</feature>
<evidence type="ECO:0000256" key="7">
    <source>
        <dbReference type="SAM" id="MobiDB-lite"/>
    </source>
</evidence>
<accession>A0AAQ3M0V7</accession>
<sequence>MNNVWTSIACQVPGVVRQARATPLLHLFNGHARCMRTRCAPAPWTVRSGAAHNNVKVPFSTSSWLHANKKAAGRPGSTASTKASLPKSTLPVKHVASQPVSSKPHIAADGLPASTLQPAQAVGSYTEGVVEPSNDDDGRLTWRDYDPEGGMPLPDGEVSPEQARAIFGEQVKNLDMANYILSVMYWRRMSGALIDSGFDFPRSSEVTREQAWRALEYVRSLDPEFDEQAAGVVWAEEETVRLREEVMERSMKLGIYKREVEEVEDEEEPETQQGTQYGRDRSGQSALEKLRHENEAKWEREEAERKAKEQREELASLRAQRGPLQLAGGVQPNLSLATTGSGAVISAAQTKASLAAAKRKETLDYYRDQATIIKTNVVPQISTLGRLGPAFLLLLATVGVSFLFASIYDPPPTSARMFPDTPPAVATLAALTAVLVAGFVAGRVPPLWRAYSKYFTIVPAFPWAVSLLGATFRHDHFTHLATNLIALWAFGAFLHDDIGRGAFLAVFISSAAAGGFASLAYNVARKQWGSYIFGSSGAVLGVVAAACTLRPNGKINVAGYELPVAAWLLLAGYTTLEMVAAVRGVRTSIDHAGHLGGVLAGFLSAMYIRAQADERRRKEQSKALTL</sequence>
<feature type="domain" description="Peptidase S54 rhomboid" evidence="9">
    <location>
        <begin position="466"/>
        <end position="609"/>
    </location>
</feature>
<keyword evidence="6 8" id="KW-0472">Membrane</keyword>
<feature type="transmembrane region" description="Helical" evidence="8">
    <location>
        <begin position="390"/>
        <end position="408"/>
    </location>
</feature>
<evidence type="ECO:0000313" key="10">
    <source>
        <dbReference type="EMBL" id="WPG99469.1"/>
    </source>
</evidence>
<evidence type="ECO:0000256" key="2">
    <source>
        <dbReference type="ARBA" id="ARBA00009045"/>
    </source>
</evidence>
<dbReference type="InterPro" id="IPR050925">
    <property type="entry name" value="Rhomboid_protease_S54"/>
</dbReference>
<evidence type="ECO:0000313" key="11">
    <source>
        <dbReference type="Proteomes" id="UP001303373"/>
    </source>
</evidence>
<evidence type="ECO:0000256" key="5">
    <source>
        <dbReference type="ARBA" id="ARBA00022989"/>
    </source>
</evidence>
<gene>
    <name evidence="10" type="ORF">R9X50_00228300</name>
</gene>
<comment type="similarity">
    <text evidence="2">Belongs to the peptidase S54 family.</text>
</comment>
<evidence type="ECO:0000259" key="9">
    <source>
        <dbReference type="Pfam" id="PF01694"/>
    </source>
</evidence>
<feature type="compositionally biased region" description="Polar residues" evidence="7">
    <location>
        <begin position="77"/>
        <end position="87"/>
    </location>
</feature>
<evidence type="ECO:0000256" key="6">
    <source>
        <dbReference type="ARBA" id="ARBA00023136"/>
    </source>
</evidence>
<feature type="region of interest" description="Disordered" evidence="7">
    <location>
        <begin position="70"/>
        <end position="90"/>
    </location>
</feature>
<protein>
    <submittedName>
        <fullName evidence="10">Rhomboid-domain-containing protein</fullName>
    </submittedName>
</protein>
<feature type="compositionally biased region" description="Acidic residues" evidence="7">
    <location>
        <begin position="261"/>
        <end position="270"/>
    </location>
</feature>
<dbReference type="AlphaFoldDB" id="A0AAQ3M0V7"/>
<evidence type="ECO:0000256" key="1">
    <source>
        <dbReference type="ARBA" id="ARBA00004141"/>
    </source>
</evidence>